<evidence type="ECO:0008006" key="5">
    <source>
        <dbReference type="Google" id="ProtNLM"/>
    </source>
</evidence>
<feature type="chain" id="PRO_5032901388" description="Porin" evidence="2">
    <location>
        <begin position="23"/>
        <end position="370"/>
    </location>
</feature>
<sequence>MKRKALALATAVLCSQANVVNALEVGVILDAYHKSENTALGGRAEGFGSSHSELSLSQGIADLTTAHVALVGEWNEQDSDLQLEEAYLQSSALPGGMNVTAGRFLADIGYLNATHSHSDNFSERPLLYRAFLGGHYFDDGVGVSWLAPTDRYWRLSAGAFTGDKLGEEKSESGIGTWTLSTEFGDDLGNNASWQMGASYLRNNTQSSDHHEDEDDHEEHDHAGHSHGAEYQGKNLYLTDLVWKWAPQGNNRQQQVKLAAEYAYVDDVYGAEVDHYDGWYLSGVYQFDENWSAGIRQGRVNLAEEHEHAGEHEWEETRLTETSVMLSWAPTHTQRLRLEYKHQDADHMEGADNAITVHYQIGFGAHAAHGF</sequence>
<feature type="compositionally biased region" description="Basic and acidic residues" evidence="1">
    <location>
        <begin position="218"/>
        <end position="227"/>
    </location>
</feature>
<feature type="region of interest" description="Disordered" evidence="1">
    <location>
        <begin position="203"/>
        <end position="228"/>
    </location>
</feature>
<protein>
    <recommendedName>
        <fullName evidence="5">Porin</fullName>
    </recommendedName>
</protein>
<dbReference type="KEGG" id="ajp:AMJAP_2371"/>
<dbReference type="Gene3D" id="2.40.160.10">
    <property type="entry name" value="Porin"/>
    <property type="match status" value="1"/>
</dbReference>
<organism evidence="3 4">
    <name type="scientific">Amphritea japonica ATCC BAA-1530</name>
    <dbReference type="NCBI Taxonomy" id="1278309"/>
    <lineage>
        <taxon>Bacteria</taxon>
        <taxon>Pseudomonadati</taxon>
        <taxon>Pseudomonadota</taxon>
        <taxon>Gammaproteobacteria</taxon>
        <taxon>Oceanospirillales</taxon>
        <taxon>Oceanospirillaceae</taxon>
        <taxon>Amphritea</taxon>
    </lineage>
</organism>
<dbReference type="AlphaFoldDB" id="A0A7R6PMC6"/>
<evidence type="ECO:0000256" key="1">
    <source>
        <dbReference type="SAM" id="MobiDB-lite"/>
    </source>
</evidence>
<dbReference type="Proteomes" id="UP000595663">
    <property type="component" value="Chromosome"/>
</dbReference>
<accession>A0A7R6PMC6</accession>
<dbReference type="SUPFAM" id="SSF56935">
    <property type="entry name" value="Porins"/>
    <property type="match status" value="1"/>
</dbReference>
<dbReference type="InterPro" id="IPR023614">
    <property type="entry name" value="Porin_dom_sf"/>
</dbReference>
<evidence type="ECO:0000256" key="2">
    <source>
        <dbReference type="SAM" id="SignalP"/>
    </source>
</evidence>
<feature type="signal peptide" evidence="2">
    <location>
        <begin position="1"/>
        <end position="22"/>
    </location>
</feature>
<gene>
    <name evidence="3" type="ORF">AMJAP_2371</name>
</gene>
<keyword evidence="2" id="KW-0732">Signal</keyword>
<reference evidence="3 4" key="1">
    <citation type="journal article" date="2008" name="Int. J. Syst. Evol. Microbiol.">
        <title>Amphritea japonica sp. nov. and Amphritea balenae sp. nov., isolated from the sediment adjacent to sperm whale carcasses off Kagoshima, Japan.</title>
        <authorList>
            <person name="Miyazaki M."/>
            <person name="Nogi Y."/>
            <person name="Fujiwara Y."/>
            <person name="Kawato M."/>
            <person name="Nagahama T."/>
            <person name="Kubokawa K."/>
            <person name="Horikoshi K."/>
        </authorList>
    </citation>
    <scope>NUCLEOTIDE SEQUENCE [LARGE SCALE GENOMIC DNA]</scope>
    <source>
        <strain evidence="3 4">ATCC BAA-1530</strain>
    </source>
</reference>
<evidence type="ECO:0000313" key="3">
    <source>
        <dbReference type="EMBL" id="BBB26960.1"/>
    </source>
</evidence>
<dbReference type="EMBL" id="AP014545">
    <property type="protein sequence ID" value="BBB26960.1"/>
    <property type="molecule type" value="Genomic_DNA"/>
</dbReference>
<keyword evidence="4" id="KW-1185">Reference proteome</keyword>
<dbReference type="OrthoDB" id="9788733at2"/>
<evidence type="ECO:0000313" key="4">
    <source>
        <dbReference type="Proteomes" id="UP000595663"/>
    </source>
</evidence>
<dbReference type="InterPro" id="IPR011486">
    <property type="entry name" value="BBP2"/>
</dbReference>
<proteinExistence type="predicted"/>
<dbReference type="Pfam" id="PF07642">
    <property type="entry name" value="BBP2"/>
    <property type="match status" value="1"/>
</dbReference>
<name>A0A7R6PMC6_9GAMM</name>
<dbReference type="RefSeq" id="WP_019620244.1">
    <property type="nucleotide sequence ID" value="NZ_AP014545.1"/>
</dbReference>